<evidence type="ECO:0000256" key="2">
    <source>
        <dbReference type="SAM" id="MobiDB-lite"/>
    </source>
</evidence>
<reference evidence="4" key="1">
    <citation type="journal article" date="2019" name="Int. J. Syst. Evol. Microbiol.">
        <title>The Global Catalogue of Microorganisms (GCM) 10K type strain sequencing project: providing services to taxonomists for standard genome sequencing and annotation.</title>
        <authorList>
            <consortium name="The Broad Institute Genomics Platform"/>
            <consortium name="The Broad Institute Genome Sequencing Center for Infectious Disease"/>
            <person name="Wu L."/>
            <person name="Ma J."/>
        </authorList>
    </citation>
    <scope>NUCLEOTIDE SEQUENCE [LARGE SCALE GENOMIC DNA]</scope>
    <source>
        <strain evidence="4">CCUG 54356</strain>
    </source>
</reference>
<organism evidence="3 4">
    <name type="scientific">Microbulbifer celer</name>
    <dbReference type="NCBI Taxonomy" id="435905"/>
    <lineage>
        <taxon>Bacteria</taxon>
        <taxon>Pseudomonadati</taxon>
        <taxon>Pseudomonadota</taxon>
        <taxon>Gammaproteobacteria</taxon>
        <taxon>Cellvibrionales</taxon>
        <taxon>Microbulbiferaceae</taxon>
        <taxon>Microbulbifer</taxon>
    </lineage>
</organism>
<dbReference type="Pfam" id="PF00484">
    <property type="entry name" value="Pro_CA"/>
    <property type="match status" value="1"/>
</dbReference>
<proteinExistence type="inferred from homology"/>
<comment type="similarity">
    <text evidence="1">Belongs to the beta-class carbonic anhydrase family.</text>
</comment>
<gene>
    <name evidence="3" type="ORF">ACFQ2X_16405</name>
</gene>
<dbReference type="EMBL" id="JBHTLR010000029">
    <property type="protein sequence ID" value="MFD1218184.1"/>
    <property type="molecule type" value="Genomic_DNA"/>
</dbReference>
<name>A0ABW3UCZ2_9GAMM</name>
<feature type="region of interest" description="Disordered" evidence="2">
    <location>
        <begin position="1"/>
        <end position="28"/>
    </location>
</feature>
<dbReference type="Gene3D" id="3.40.1050.10">
    <property type="entry name" value="Carbonic anhydrase"/>
    <property type="match status" value="1"/>
</dbReference>
<dbReference type="InterPro" id="IPR006311">
    <property type="entry name" value="TAT_signal"/>
</dbReference>
<dbReference type="SUPFAM" id="SSF53056">
    <property type="entry name" value="beta-carbonic anhydrase, cab"/>
    <property type="match status" value="1"/>
</dbReference>
<dbReference type="CDD" id="cd03378">
    <property type="entry name" value="beta_CA_cladeC"/>
    <property type="match status" value="1"/>
</dbReference>
<dbReference type="RefSeq" id="WP_268932631.1">
    <property type="nucleotide sequence ID" value="NZ_JBHTLR010000029.1"/>
</dbReference>
<protein>
    <submittedName>
        <fullName evidence="3">Carbonic anhydrase family protein</fullName>
    </submittedName>
</protein>
<dbReference type="PANTHER" id="PTHR11002:SF79">
    <property type="entry name" value="CARBONIC ANHYDRASE 2"/>
    <property type="match status" value="1"/>
</dbReference>
<dbReference type="InterPro" id="IPR036874">
    <property type="entry name" value="Carbonic_anhydrase_sf"/>
</dbReference>
<dbReference type="SMART" id="SM00947">
    <property type="entry name" value="Pro_CA"/>
    <property type="match status" value="1"/>
</dbReference>
<accession>A0ABW3UCZ2</accession>
<dbReference type="InterPro" id="IPR001765">
    <property type="entry name" value="Carbonic_anhydrase"/>
</dbReference>
<comment type="caution">
    <text evidence="3">The sequence shown here is derived from an EMBL/GenBank/DDBJ whole genome shotgun (WGS) entry which is preliminary data.</text>
</comment>
<sequence>MCNEPNRSTPHSSARSKSSAHPGYEKGASRRQVIRGVLGAGIAGLAAGTGLMGYSGVSLAAALTKEQRDAMTPDDIIKMMKEGNARFRAGKLQQQDFLAQKRASATGQFPAAAILSCIDSRTPAEILLDMGLGESFNTRIAGNICNDDIVGSLEFACAAAGAKVILVMGHSACGAVKGAIDNVKLGKLTGLLEEIRPAVEATQYDGDRTGKNAEFVDLVAATNVRRAMGQIRDESDVLSKLEKEGKLKIVGAMYYLDGGRLEMLE</sequence>
<evidence type="ECO:0000313" key="4">
    <source>
        <dbReference type="Proteomes" id="UP001597264"/>
    </source>
</evidence>
<dbReference type="PROSITE" id="PS51318">
    <property type="entry name" value="TAT"/>
    <property type="match status" value="1"/>
</dbReference>
<keyword evidence="4" id="KW-1185">Reference proteome</keyword>
<dbReference type="PANTHER" id="PTHR11002">
    <property type="entry name" value="CARBONIC ANHYDRASE"/>
    <property type="match status" value="1"/>
</dbReference>
<evidence type="ECO:0000256" key="1">
    <source>
        <dbReference type="ARBA" id="ARBA00006217"/>
    </source>
</evidence>
<evidence type="ECO:0000313" key="3">
    <source>
        <dbReference type="EMBL" id="MFD1218184.1"/>
    </source>
</evidence>
<feature type="compositionally biased region" description="Polar residues" evidence="2">
    <location>
        <begin position="1"/>
        <end position="19"/>
    </location>
</feature>
<dbReference type="NCBIfam" id="NF011765">
    <property type="entry name" value="PRK15219.1"/>
    <property type="match status" value="1"/>
</dbReference>
<dbReference type="Proteomes" id="UP001597264">
    <property type="component" value="Unassembled WGS sequence"/>
</dbReference>